<dbReference type="KEGG" id="tput:QJT81_03260"/>
<dbReference type="REBASE" id="965861">
    <property type="entry name" value="S1.TpuGKL02ORF3265P"/>
</dbReference>
<dbReference type="EMBL" id="CP124756">
    <property type="protein sequence ID" value="WGZ95018.1"/>
    <property type="molecule type" value="Genomic_DNA"/>
</dbReference>
<organism evidence="3">
    <name type="scientific">Candidatus Thiothrix putei</name>
    <dbReference type="NCBI Taxonomy" id="3080811"/>
    <lineage>
        <taxon>Bacteria</taxon>
        <taxon>Pseudomonadati</taxon>
        <taxon>Pseudomonadota</taxon>
        <taxon>Gammaproteobacteria</taxon>
        <taxon>Thiotrichales</taxon>
        <taxon>Thiotrichaceae</taxon>
        <taxon>Thiothrix</taxon>
    </lineage>
</organism>
<dbReference type="GO" id="GO:0009307">
    <property type="term" value="P:DNA restriction-modification system"/>
    <property type="evidence" value="ECO:0007669"/>
    <property type="project" value="UniProtKB-KW"/>
</dbReference>
<gene>
    <name evidence="3" type="ORF">QJT81_03260</name>
</gene>
<evidence type="ECO:0008006" key="4">
    <source>
        <dbReference type="Google" id="ProtNLM"/>
    </source>
</evidence>
<evidence type="ECO:0000256" key="2">
    <source>
        <dbReference type="ARBA" id="ARBA00023125"/>
    </source>
</evidence>
<dbReference type="InterPro" id="IPR044946">
    <property type="entry name" value="Restrct_endonuc_typeI_TRD_sf"/>
</dbReference>
<accession>A0AA95HGI7</accession>
<dbReference type="SUPFAM" id="SSF116734">
    <property type="entry name" value="DNA methylase specificity domain"/>
    <property type="match status" value="1"/>
</dbReference>
<evidence type="ECO:0000256" key="1">
    <source>
        <dbReference type="ARBA" id="ARBA00022747"/>
    </source>
</evidence>
<protein>
    <recommendedName>
        <fullName evidence="4">Restriction endonuclease subunit S</fullName>
    </recommendedName>
</protein>
<reference evidence="3" key="1">
    <citation type="journal article" date="2023" name="Int. J. Mol. Sci.">
        <title>Metagenomics Revealed a New Genus 'Candidatus Thiocaldithrix dubininis' gen. nov., sp. nov. and a New Species 'Candidatus Thiothrix putei' sp. nov. in the Family Thiotrichaceae, Some Members of Which Have Traits of Both Na+- and H+-Motive Energetics.</title>
        <authorList>
            <person name="Ravin N.V."/>
            <person name="Muntyan M.S."/>
            <person name="Smolyakov D.D."/>
            <person name="Rudenko T.S."/>
            <person name="Beletsky A.V."/>
            <person name="Mardanov A.V."/>
            <person name="Grabovich M.Y."/>
        </authorList>
    </citation>
    <scope>NUCLEOTIDE SEQUENCE</scope>
    <source>
        <strain evidence="3">GKL-02</strain>
    </source>
</reference>
<dbReference type="Gene3D" id="3.90.220.20">
    <property type="entry name" value="DNA methylase specificity domains"/>
    <property type="match status" value="1"/>
</dbReference>
<dbReference type="GO" id="GO:0003677">
    <property type="term" value="F:DNA binding"/>
    <property type="evidence" value="ECO:0007669"/>
    <property type="project" value="UniProtKB-KW"/>
</dbReference>
<dbReference type="InterPro" id="IPR052021">
    <property type="entry name" value="Type-I_RS_S_subunit"/>
</dbReference>
<dbReference type="PANTHER" id="PTHR30408:SF12">
    <property type="entry name" value="TYPE I RESTRICTION ENZYME MJAVIII SPECIFICITY SUBUNIT"/>
    <property type="match status" value="1"/>
</dbReference>
<name>A0AA95HGI7_9GAMM</name>
<dbReference type="AlphaFoldDB" id="A0AA95HGI7"/>
<sequence length="159" mass="17607">MKNWEEKKLFELCETVTVGFVGSMANEYVEKGIPFLRSLNIKPYYLDFNNLMFVDNAFHAKLKKSSLKPGDVAVVRTGYPGTACVIPESLGEANCSDLVIIRPGKNLNPYFLAAIFNSSFGKNLVAGNLVGAAQQHFNVTVAKELKFRFPPSDLQNPTN</sequence>
<reference evidence="3" key="2">
    <citation type="submission" date="2023-04" db="EMBL/GenBank/DDBJ databases">
        <authorList>
            <person name="Beletskiy A.V."/>
            <person name="Mardanov A.V."/>
            <person name="Ravin N.V."/>
        </authorList>
    </citation>
    <scope>NUCLEOTIDE SEQUENCE</scope>
    <source>
        <strain evidence="3">GKL-02</strain>
    </source>
</reference>
<evidence type="ECO:0000313" key="3">
    <source>
        <dbReference type="EMBL" id="WGZ95018.1"/>
    </source>
</evidence>
<proteinExistence type="predicted"/>
<dbReference type="Proteomes" id="UP001301326">
    <property type="component" value="Chromosome"/>
</dbReference>
<dbReference type="PANTHER" id="PTHR30408">
    <property type="entry name" value="TYPE-1 RESTRICTION ENZYME ECOKI SPECIFICITY PROTEIN"/>
    <property type="match status" value="1"/>
</dbReference>
<keyword evidence="1" id="KW-0680">Restriction system</keyword>
<keyword evidence="2" id="KW-0238">DNA-binding</keyword>